<comment type="caution">
    <text evidence="12">The sequence shown here is derived from an EMBL/GenBank/DDBJ whole genome shotgun (WGS) entry which is preliminary data.</text>
</comment>
<feature type="transmembrane region" description="Helical" evidence="10">
    <location>
        <begin position="217"/>
        <end position="238"/>
    </location>
</feature>
<dbReference type="GO" id="GO:0005886">
    <property type="term" value="C:plasma membrane"/>
    <property type="evidence" value="ECO:0007669"/>
    <property type="project" value="UniProtKB-SubCell"/>
</dbReference>
<protein>
    <submittedName>
        <fullName evidence="12">Pts system N-acetylglucosamine-specific eiicba component</fullName>
    </submittedName>
</protein>
<evidence type="ECO:0000256" key="10">
    <source>
        <dbReference type="SAM" id="Phobius"/>
    </source>
</evidence>
<dbReference type="Proteomes" id="UP000023775">
    <property type="component" value="Unassembled WGS sequence"/>
</dbReference>
<evidence type="ECO:0000256" key="4">
    <source>
        <dbReference type="ARBA" id="ARBA00022597"/>
    </source>
</evidence>
<dbReference type="PATRIC" id="fig|1268237.3.peg.1369"/>
<keyword evidence="3" id="KW-1003">Cell membrane</keyword>
<evidence type="ECO:0000256" key="1">
    <source>
        <dbReference type="ARBA" id="ARBA00004651"/>
    </source>
</evidence>
<evidence type="ECO:0000256" key="3">
    <source>
        <dbReference type="ARBA" id="ARBA00022475"/>
    </source>
</evidence>
<evidence type="ECO:0000313" key="12">
    <source>
        <dbReference type="EMBL" id="ENY72655.1"/>
    </source>
</evidence>
<keyword evidence="5" id="KW-0598">Phosphotransferase system</keyword>
<feature type="transmembrane region" description="Helical" evidence="10">
    <location>
        <begin position="78"/>
        <end position="96"/>
    </location>
</feature>
<name>N9U2W2_9GAMM</name>
<evidence type="ECO:0000256" key="8">
    <source>
        <dbReference type="ARBA" id="ARBA00023136"/>
    </source>
</evidence>
<evidence type="ECO:0000256" key="9">
    <source>
        <dbReference type="SAM" id="MobiDB-lite"/>
    </source>
</evidence>
<feature type="transmembrane region" description="Helical" evidence="10">
    <location>
        <begin position="14"/>
        <end position="32"/>
    </location>
</feature>
<gene>
    <name evidence="12" type="ORF">G114_06937</name>
</gene>
<dbReference type="GO" id="GO:0015764">
    <property type="term" value="P:N-acetylglucosamine transport"/>
    <property type="evidence" value="ECO:0007669"/>
    <property type="project" value="TreeGrafter"/>
</dbReference>
<keyword evidence="2" id="KW-0813">Transport</keyword>
<evidence type="ECO:0000256" key="5">
    <source>
        <dbReference type="ARBA" id="ARBA00022683"/>
    </source>
</evidence>
<dbReference type="InterPro" id="IPR003352">
    <property type="entry name" value="PTS_EIIC"/>
</dbReference>
<evidence type="ECO:0000256" key="2">
    <source>
        <dbReference type="ARBA" id="ARBA00022448"/>
    </source>
</evidence>
<sequence>MHLTRPLTKTLQRLGYALLLPVSLLPLAALLIRLGDLQLPVLSLTGQALFGQMPLIYAIAIAFGLSERGHGGQALTGAVGYLLLSSAMDSLLPHLHADMMCGLLAGITVALCWPWAMALRLPRVLHPLQGEPLAMLLSALACLLLVFPLAGLWPAFEQGIVLLAQRLLDTPLGAFCYGVLNRLLIPFGLHQVLGSLVGIGTGDLDALAQALPPHAEFVAGLYPIIMFGLPGATLAIWLHRQHRPKGAQGGMLLVLALTSALLGITEPIEFLFAFTAPRLFLAHALLTGFSLALCKMIGIEVGSYFSAGLLDLLLCAPSGVNAFWLIPIGILFFVVYALTFWLLLGGEKLCQLTPRGPCHGGLRPRGGSSDAGHSIPQGPGGARQPASHQRLPDPAQPAGREHGAGRSEPATPARLPLLDGHQRASTGTGAGPQRRAHRGPDPHAGRAPVGSPRQPPGPPRSGVRTGEGEPLLHPLHQGNQGWRQIFPTRVDEVEGVIGDRQLWQHPAQGSGLQGIAAQVVRQQGDAGPAQSHLMQGQQAVALGAGGGHEGPLCQRPQGQRVVHQTLVLTELGQGMGLPSPRQIGGRRHQMTRHRPHLAADEA</sequence>
<dbReference type="AlphaFoldDB" id="N9U2W2"/>
<feature type="compositionally biased region" description="Basic residues" evidence="9">
    <location>
        <begin position="584"/>
        <end position="596"/>
    </location>
</feature>
<feature type="transmembrane region" description="Helical" evidence="10">
    <location>
        <begin position="133"/>
        <end position="156"/>
    </location>
</feature>
<accession>N9U2W2</accession>
<dbReference type="GO" id="GO:0090563">
    <property type="term" value="F:protein-phosphocysteine-sugar phosphotransferase activity"/>
    <property type="evidence" value="ECO:0007669"/>
    <property type="project" value="TreeGrafter"/>
</dbReference>
<proteinExistence type="predicted"/>
<organism evidence="12 13">
    <name type="scientific">Aeromonas diversa CDC 2478-85</name>
    <dbReference type="NCBI Taxonomy" id="1268237"/>
    <lineage>
        <taxon>Bacteria</taxon>
        <taxon>Pseudomonadati</taxon>
        <taxon>Pseudomonadota</taxon>
        <taxon>Gammaproteobacteria</taxon>
        <taxon>Aeromonadales</taxon>
        <taxon>Aeromonadaceae</taxon>
        <taxon>Aeromonas</taxon>
    </lineage>
</organism>
<keyword evidence="8 10" id="KW-0472">Membrane</keyword>
<feature type="region of interest" description="Disordered" evidence="9">
    <location>
        <begin position="573"/>
        <end position="602"/>
    </location>
</feature>
<feature type="transmembrane region" description="Helical" evidence="10">
    <location>
        <begin position="280"/>
        <end position="310"/>
    </location>
</feature>
<keyword evidence="7 10" id="KW-1133">Transmembrane helix</keyword>
<feature type="transmembrane region" description="Helical" evidence="10">
    <location>
        <begin position="44"/>
        <end position="66"/>
    </location>
</feature>
<feature type="transmembrane region" description="Helical" evidence="10">
    <location>
        <begin position="102"/>
        <end position="121"/>
    </location>
</feature>
<dbReference type="GO" id="GO:0009401">
    <property type="term" value="P:phosphoenolpyruvate-dependent sugar phosphotransferase system"/>
    <property type="evidence" value="ECO:0007669"/>
    <property type="project" value="UniProtKB-KW"/>
</dbReference>
<comment type="subcellular location">
    <subcellularLocation>
        <location evidence="1">Cell membrane</location>
        <topology evidence="1">Multi-pass membrane protein</topology>
    </subcellularLocation>
</comment>
<keyword evidence="13" id="KW-1185">Reference proteome</keyword>
<dbReference type="Pfam" id="PF02378">
    <property type="entry name" value="PTS_EIIC"/>
    <property type="match status" value="1"/>
</dbReference>
<evidence type="ECO:0000256" key="6">
    <source>
        <dbReference type="ARBA" id="ARBA00022692"/>
    </source>
</evidence>
<dbReference type="PANTHER" id="PTHR30009">
    <property type="entry name" value="CYTOCHROME C-TYPE SYNTHESIS PROTEIN AND PTS TRANSMEMBRANE COMPONENT"/>
    <property type="match status" value="1"/>
</dbReference>
<reference evidence="12 13" key="1">
    <citation type="journal article" date="2013" name="Genome Announc.">
        <title>Draft Genome Sequence of the Aeromonas diversa Type Strain.</title>
        <authorList>
            <person name="Farfan M."/>
            <person name="Spataro N."/>
            <person name="Sanglas A."/>
            <person name="Albarral V."/>
            <person name="Loren J.G."/>
            <person name="Bosch E."/>
            <person name="Fuste M.C."/>
        </authorList>
    </citation>
    <scope>NUCLEOTIDE SEQUENCE [LARGE SCALE GENOMIC DNA]</scope>
    <source>
        <strain evidence="12 13">2478-85</strain>
    </source>
</reference>
<feature type="transmembrane region" description="Helical" evidence="10">
    <location>
        <begin position="250"/>
        <end position="274"/>
    </location>
</feature>
<dbReference type="InterPro" id="IPR050429">
    <property type="entry name" value="PTS_Glucose_EIICBA"/>
</dbReference>
<dbReference type="EMBL" id="APVG01000013">
    <property type="protein sequence ID" value="ENY72655.1"/>
    <property type="molecule type" value="Genomic_DNA"/>
</dbReference>
<feature type="transmembrane region" description="Helical" evidence="10">
    <location>
        <begin position="322"/>
        <end position="344"/>
    </location>
</feature>
<keyword evidence="6 10" id="KW-0812">Transmembrane</keyword>
<feature type="region of interest" description="Disordered" evidence="9">
    <location>
        <begin position="361"/>
        <end position="480"/>
    </location>
</feature>
<dbReference type="PANTHER" id="PTHR30009:SF4">
    <property type="entry name" value="PTS SYSTEM N-ACETYLGLUCOSAMINE-SPECIFIC EIICBA COMPONENT"/>
    <property type="match status" value="1"/>
</dbReference>
<keyword evidence="4" id="KW-0762">Sugar transport</keyword>
<feature type="domain" description="PTS EIIC type-1" evidence="11">
    <location>
        <begin position="5"/>
        <end position="356"/>
    </location>
</feature>
<dbReference type="eggNOG" id="COG1263">
    <property type="taxonomic scope" value="Bacteria"/>
</dbReference>
<evidence type="ECO:0000256" key="7">
    <source>
        <dbReference type="ARBA" id="ARBA00022989"/>
    </source>
</evidence>
<evidence type="ECO:0000259" key="11">
    <source>
        <dbReference type="PROSITE" id="PS51103"/>
    </source>
</evidence>
<evidence type="ECO:0000313" key="13">
    <source>
        <dbReference type="Proteomes" id="UP000023775"/>
    </source>
</evidence>
<dbReference type="PROSITE" id="PS51103">
    <property type="entry name" value="PTS_EIIC_TYPE_1"/>
    <property type="match status" value="1"/>
</dbReference>
<dbReference type="InterPro" id="IPR013013">
    <property type="entry name" value="PTS_EIIC_1"/>
</dbReference>
<dbReference type="GO" id="GO:0008982">
    <property type="term" value="F:protein-N(PI)-phosphohistidine-sugar phosphotransferase activity"/>
    <property type="evidence" value="ECO:0007669"/>
    <property type="project" value="InterPro"/>
</dbReference>